<evidence type="ECO:0000313" key="3">
    <source>
        <dbReference type="Proteomes" id="UP000265520"/>
    </source>
</evidence>
<dbReference type="EMBL" id="LXQA010007535">
    <property type="protein sequence ID" value="MCH84887.1"/>
    <property type="molecule type" value="Genomic_DNA"/>
</dbReference>
<evidence type="ECO:0000313" key="2">
    <source>
        <dbReference type="EMBL" id="MCH84887.1"/>
    </source>
</evidence>
<comment type="caution">
    <text evidence="2">The sequence shown here is derived from an EMBL/GenBank/DDBJ whole genome shotgun (WGS) entry which is preliminary data.</text>
</comment>
<feature type="compositionally biased region" description="Gly residues" evidence="1">
    <location>
        <begin position="58"/>
        <end position="78"/>
    </location>
</feature>
<keyword evidence="3" id="KW-1185">Reference proteome</keyword>
<dbReference type="Proteomes" id="UP000265520">
    <property type="component" value="Unassembled WGS sequence"/>
</dbReference>
<feature type="region of interest" description="Disordered" evidence="1">
    <location>
        <begin position="1"/>
        <end position="87"/>
    </location>
</feature>
<feature type="compositionally biased region" description="Basic and acidic residues" evidence="1">
    <location>
        <begin position="1"/>
        <end position="33"/>
    </location>
</feature>
<gene>
    <name evidence="2" type="ORF">A2U01_0005724</name>
</gene>
<sequence length="87" mass="8903">GANEESKTKIGVERYGGRGRGAHNEDHGGRHGDGNLGGWTENKGIRGEGEYGLRGGEDGGPGEQGDGGIGGTGRGSQVGGWIERENK</sequence>
<evidence type="ECO:0000256" key="1">
    <source>
        <dbReference type="SAM" id="MobiDB-lite"/>
    </source>
</evidence>
<name>A0A392MBK1_9FABA</name>
<protein>
    <submittedName>
        <fullName evidence="2">Uncharacterized protein</fullName>
    </submittedName>
</protein>
<reference evidence="2 3" key="1">
    <citation type="journal article" date="2018" name="Front. Plant Sci.">
        <title>Red Clover (Trifolium pratense) and Zigzag Clover (T. medium) - A Picture of Genomic Similarities and Differences.</title>
        <authorList>
            <person name="Dluhosova J."/>
            <person name="Istvanek J."/>
            <person name="Nedelnik J."/>
            <person name="Repkova J."/>
        </authorList>
    </citation>
    <scope>NUCLEOTIDE SEQUENCE [LARGE SCALE GENOMIC DNA]</scope>
    <source>
        <strain evidence="3">cv. 10/8</strain>
        <tissue evidence="2">Leaf</tissue>
    </source>
</reference>
<feature type="non-terminal residue" evidence="2">
    <location>
        <position position="1"/>
    </location>
</feature>
<proteinExistence type="predicted"/>
<feature type="compositionally biased region" description="Basic and acidic residues" evidence="1">
    <location>
        <begin position="43"/>
        <end position="57"/>
    </location>
</feature>
<organism evidence="2 3">
    <name type="scientific">Trifolium medium</name>
    <dbReference type="NCBI Taxonomy" id="97028"/>
    <lineage>
        <taxon>Eukaryota</taxon>
        <taxon>Viridiplantae</taxon>
        <taxon>Streptophyta</taxon>
        <taxon>Embryophyta</taxon>
        <taxon>Tracheophyta</taxon>
        <taxon>Spermatophyta</taxon>
        <taxon>Magnoliopsida</taxon>
        <taxon>eudicotyledons</taxon>
        <taxon>Gunneridae</taxon>
        <taxon>Pentapetalae</taxon>
        <taxon>rosids</taxon>
        <taxon>fabids</taxon>
        <taxon>Fabales</taxon>
        <taxon>Fabaceae</taxon>
        <taxon>Papilionoideae</taxon>
        <taxon>50 kb inversion clade</taxon>
        <taxon>NPAAA clade</taxon>
        <taxon>Hologalegina</taxon>
        <taxon>IRL clade</taxon>
        <taxon>Trifolieae</taxon>
        <taxon>Trifolium</taxon>
    </lineage>
</organism>
<dbReference type="AlphaFoldDB" id="A0A392MBK1"/>
<accession>A0A392MBK1</accession>